<keyword evidence="2" id="KW-0012">Acyltransferase</keyword>
<evidence type="ECO:0000313" key="2">
    <source>
        <dbReference type="EMBL" id="MDX8526685.1"/>
    </source>
</evidence>
<name>A0ABU4ZMW9_9HYPH</name>
<dbReference type="Proteomes" id="UP001276840">
    <property type="component" value="Unassembled WGS sequence"/>
</dbReference>
<dbReference type="CDD" id="cd04301">
    <property type="entry name" value="NAT_SF"/>
    <property type="match status" value="1"/>
</dbReference>
<dbReference type="Gene3D" id="3.40.630.30">
    <property type="match status" value="1"/>
</dbReference>
<accession>A0ABU4ZMW9</accession>
<dbReference type="SUPFAM" id="SSF55729">
    <property type="entry name" value="Acyl-CoA N-acyltransferases (Nat)"/>
    <property type="match status" value="1"/>
</dbReference>
<feature type="domain" description="N-acetyltransferase" evidence="1">
    <location>
        <begin position="28"/>
        <end position="184"/>
    </location>
</feature>
<sequence>MIEIVKPTLEHLPSYKAALERGWSPDNVRLLEATREQLEAIEKDPVEFLASLDDPEAKGPPIALPDGTEVPRLPGFRRWIWDGEAAGSIGFRWQKGTSALPSHVLGHIGYAVVPWKRGRGYATEALRLMLDEARAVGLDHVAITAKPGNPASQKVITANGGRLVGHFFEDAAYGGAESLKFRIDL</sequence>
<dbReference type="InterPro" id="IPR016181">
    <property type="entry name" value="Acyl_CoA_acyltransferase"/>
</dbReference>
<reference evidence="2 3" key="1">
    <citation type="submission" date="2023-08" db="EMBL/GenBank/DDBJ databases">
        <title>Implementing the SeqCode for naming new Mesorhizobium species isolated from Vachellia karroo root nodules.</title>
        <authorList>
            <person name="Van Lill M."/>
        </authorList>
    </citation>
    <scope>NUCLEOTIDE SEQUENCE [LARGE SCALE GENOMIC DNA]</scope>
    <source>
        <strain evidence="2 3">MSK 1335</strain>
    </source>
</reference>
<organism evidence="2 3">
    <name type="scientific">Mesorhizobium montanum</name>
    <dbReference type="NCBI Taxonomy" id="3072323"/>
    <lineage>
        <taxon>Bacteria</taxon>
        <taxon>Pseudomonadati</taxon>
        <taxon>Pseudomonadota</taxon>
        <taxon>Alphaproteobacteria</taxon>
        <taxon>Hyphomicrobiales</taxon>
        <taxon>Phyllobacteriaceae</taxon>
        <taxon>Mesorhizobium</taxon>
    </lineage>
</organism>
<evidence type="ECO:0000259" key="1">
    <source>
        <dbReference type="PROSITE" id="PS51186"/>
    </source>
</evidence>
<gene>
    <name evidence="2" type="ORF">RFM68_19485</name>
</gene>
<proteinExistence type="predicted"/>
<dbReference type="PANTHER" id="PTHR39173">
    <property type="entry name" value="ACETYLTRANSFERASE"/>
    <property type="match status" value="1"/>
</dbReference>
<dbReference type="PROSITE" id="PS51186">
    <property type="entry name" value="GNAT"/>
    <property type="match status" value="1"/>
</dbReference>
<dbReference type="EMBL" id="JAVIJF010000014">
    <property type="protein sequence ID" value="MDX8526685.1"/>
    <property type="molecule type" value="Genomic_DNA"/>
</dbReference>
<keyword evidence="2" id="KW-0808">Transferase</keyword>
<dbReference type="EC" id="2.3.1.-" evidence="2"/>
<keyword evidence="3" id="KW-1185">Reference proteome</keyword>
<dbReference type="RefSeq" id="WP_320234637.1">
    <property type="nucleotide sequence ID" value="NZ_JAVIJF010000014.1"/>
</dbReference>
<dbReference type="PANTHER" id="PTHR39173:SF1">
    <property type="entry name" value="ACETYLTRANSFERASE"/>
    <property type="match status" value="1"/>
</dbReference>
<protein>
    <submittedName>
        <fullName evidence="2">GNAT family N-acetyltransferase</fullName>
        <ecNumber evidence="2">2.3.1.-</ecNumber>
    </submittedName>
</protein>
<dbReference type="InterPro" id="IPR000182">
    <property type="entry name" value="GNAT_dom"/>
</dbReference>
<comment type="caution">
    <text evidence="2">The sequence shown here is derived from an EMBL/GenBank/DDBJ whole genome shotgun (WGS) entry which is preliminary data.</text>
</comment>
<dbReference type="GO" id="GO:0016746">
    <property type="term" value="F:acyltransferase activity"/>
    <property type="evidence" value="ECO:0007669"/>
    <property type="project" value="UniProtKB-KW"/>
</dbReference>
<dbReference type="Pfam" id="PF13302">
    <property type="entry name" value="Acetyltransf_3"/>
    <property type="match status" value="1"/>
</dbReference>
<evidence type="ECO:0000313" key="3">
    <source>
        <dbReference type="Proteomes" id="UP001276840"/>
    </source>
</evidence>